<dbReference type="RefSeq" id="WP_114044001.1">
    <property type="nucleotide sequence ID" value="NZ_CP025198.1"/>
</dbReference>
<keyword evidence="9" id="KW-1185">Reference proteome</keyword>
<reference evidence="8 9" key="1">
    <citation type="submission" date="2017-12" db="EMBL/GenBank/DDBJ databases">
        <title>The whole genome sequence of the Acidipropionibacterium virtanenii sp. nov. type strain JS278.</title>
        <authorList>
            <person name="Laine P."/>
            <person name="Deptula P."/>
            <person name="Varmanen P."/>
            <person name="Auvinen P."/>
        </authorList>
    </citation>
    <scope>NUCLEOTIDE SEQUENCE [LARGE SCALE GENOMIC DNA]</scope>
    <source>
        <strain evidence="8 9">JS278</strain>
    </source>
</reference>
<evidence type="ECO:0000256" key="6">
    <source>
        <dbReference type="SAM" id="SignalP"/>
    </source>
</evidence>
<dbReference type="GO" id="GO:0016491">
    <property type="term" value="F:oxidoreductase activity"/>
    <property type="evidence" value="ECO:0007669"/>
    <property type="project" value="InterPro"/>
</dbReference>
<feature type="domain" description="Thioredoxin" evidence="7">
    <location>
        <begin position="47"/>
        <end position="188"/>
    </location>
</feature>
<dbReference type="Gene3D" id="3.40.30.10">
    <property type="entry name" value="Glutaredoxin"/>
    <property type="match status" value="1"/>
</dbReference>
<dbReference type="GO" id="GO:0030313">
    <property type="term" value="C:cell envelope"/>
    <property type="evidence" value="ECO:0007669"/>
    <property type="project" value="UniProtKB-SubCell"/>
</dbReference>
<gene>
    <name evidence="8" type="primary">resA_2</name>
    <name evidence="8" type="ORF">JS278_00715</name>
</gene>
<dbReference type="Proteomes" id="UP000251995">
    <property type="component" value="Chromosome"/>
</dbReference>
<evidence type="ECO:0000256" key="1">
    <source>
        <dbReference type="ARBA" id="ARBA00004196"/>
    </source>
</evidence>
<sequence length="191" mass="19936">MIGRRSLLAAAGLALLVPAAGCSTSNPSADADKGFAVGDGSFSQLEIGKREKAPTLSGAGLDGRRLSTAGAAGKVIVVNVWGSWCAPCRHEAPALVAAAKRTSGVAQFFGINTRDLDRAPATAFVRAFGLTWPSFYDPDGDLLLRFSDLPPKAIPSTLIIDRRGRTAARFLGEVSTTTLAQVVAQIAEEPR</sequence>
<accession>A0A344URK8</accession>
<keyword evidence="3" id="KW-0812">Transmembrane</keyword>
<proteinExistence type="predicted"/>
<evidence type="ECO:0000256" key="2">
    <source>
        <dbReference type="ARBA" id="ARBA00022748"/>
    </source>
</evidence>
<dbReference type="KEGG" id="acij:JS278_00715"/>
<keyword evidence="4" id="KW-1015">Disulfide bond</keyword>
<keyword evidence="2" id="KW-0201">Cytochrome c-type biogenesis</keyword>
<evidence type="ECO:0000259" key="7">
    <source>
        <dbReference type="PROSITE" id="PS51352"/>
    </source>
</evidence>
<dbReference type="InterPro" id="IPR013740">
    <property type="entry name" value="Redoxin"/>
</dbReference>
<dbReference type="InterPro" id="IPR013766">
    <property type="entry name" value="Thioredoxin_domain"/>
</dbReference>
<dbReference type="InterPro" id="IPR050553">
    <property type="entry name" value="Thioredoxin_ResA/DsbE_sf"/>
</dbReference>
<keyword evidence="6" id="KW-0732">Signal</keyword>
<keyword evidence="5" id="KW-0676">Redox-active center</keyword>
<keyword evidence="3" id="KW-0735">Signal-anchor</keyword>
<dbReference type="PANTHER" id="PTHR42852">
    <property type="entry name" value="THIOL:DISULFIDE INTERCHANGE PROTEIN DSBE"/>
    <property type="match status" value="1"/>
</dbReference>
<organism evidence="8 9">
    <name type="scientific">Acidipropionibacterium virtanenii</name>
    <dbReference type="NCBI Taxonomy" id="2057246"/>
    <lineage>
        <taxon>Bacteria</taxon>
        <taxon>Bacillati</taxon>
        <taxon>Actinomycetota</taxon>
        <taxon>Actinomycetes</taxon>
        <taxon>Propionibacteriales</taxon>
        <taxon>Propionibacteriaceae</taxon>
        <taxon>Acidipropionibacterium</taxon>
    </lineage>
</organism>
<dbReference type="EMBL" id="CP025198">
    <property type="protein sequence ID" value="AXE37906.1"/>
    <property type="molecule type" value="Genomic_DNA"/>
</dbReference>
<dbReference type="InterPro" id="IPR006311">
    <property type="entry name" value="TAT_signal"/>
</dbReference>
<feature type="signal peptide" evidence="6">
    <location>
        <begin position="1"/>
        <end position="19"/>
    </location>
</feature>
<dbReference type="PANTHER" id="PTHR42852:SF6">
    <property type="entry name" value="THIOL:DISULFIDE INTERCHANGE PROTEIN DSBE"/>
    <property type="match status" value="1"/>
</dbReference>
<dbReference type="CDD" id="cd02966">
    <property type="entry name" value="TlpA_like_family"/>
    <property type="match status" value="1"/>
</dbReference>
<evidence type="ECO:0000256" key="4">
    <source>
        <dbReference type="ARBA" id="ARBA00023157"/>
    </source>
</evidence>
<name>A0A344URK8_9ACTN</name>
<evidence type="ECO:0000256" key="3">
    <source>
        <dbReference type="ARBA" id="ARBA00022968"/>
    </source>
</evidence>
<evidence type="ECO:0000313" key="8">
    <source>
        <dbReference type="EMBL" id="AXE37906.1"/>
    </source>
</evidence>
<dbReference type="AlphaFoldDB" id="A0A344URK8"/>
<evidence type="ECO:0000256" key="5">
    <source>
        <dbReference type="ARBA" id="ARBA00023284"/>
    </source>
</evidence>
<dbReference type="PROSITE" id="PS51352">
    <property type="entry name" value="THIOREDOXIN_2"/>
    <property type="match status" value="1"/>
</dbReference>
<evidence type="ECO:0000313" key="9">
    <source>
        <dbReference type="Proteomes" id="UP000251995"/>
    </source>
</evidence>
<feature type="chain" id="PRO_5038687846" evidence="6">
    <location>
        <begin position="20"/>
        <end position="191"/>
    </location>
</feature>
<comment type="subcellular location">
    <subcellularLocation>
        <location evidence="1">Cell envelope</location>
    </subcellularLocation>
</comment>
<dbReference type="SUPFAM" id="SSF52833">
    <property type="entry name" value="Thioredoxin-like"/>
    <property type="match status" value="1"/>
</dbReference>
<dbReference type="OrthoDB" id="9796554at2"/>
<dbReference type="PROSITE" id="PS51318">
    <property type="entry name" value="TAT"/>
    <property type="match status" value="1"/>
</dbReference>
<protein>
    <submittedName>
        <fullName evidence="8">Thiol-disulfide oxidoreductase ResA</fullName>
    </submittedName>
</protein>
<dbReference type="PROSITE" id="PS00194">
    <property type="entry name" value="THIOREDOXIN_1"/>
    <property type="match status" value="1"/>
</dbReference>
<dbReference type="GO" id="GO:0017004">
    <property type="term" value="P:cytochrome complex assembly"/>
    <property type="evidence" value="ECO:0007669"/>
    <property type="project" value="UniProtKB-KW"/>
</dbReference>
<dbReference type="Pfam" id="PF08534">
    <property type="entry name" value="Redoxin"/>
    <property type="match status" value="1"/>
</dbReference>
<dbReference type="InterPro" id="IPR017937">
    <property type="entry name" value="Thioredoxin_CS"/>
</dbReference>
<dbReference type="InterPro" id="IPR036249">
    <property type="entry name" value="Thioredoxin-like_sf"/>
</dbReference>